<evidence type="ECO:0000256" key="3">
    <source>
        <dbReference type="ARBA" id="ARBA00023242"/>
    </source>
</evidence>
<proteinExistence type="predicted"/>
<evidence type="ECO:0000256" key="1">
    <source>
        <dbReference type="ARBA" id="ARBA00004123"/>
    </source>
</evidence>
<evidence type="ECO:0000313" key="9">
    <source>
        <dbReference type="Proteomes" id="UP001448207"/>
    </source>
</evidence>
<feature type="compositionally biased region" description="Polar residues" evidence="6">
    <location>
        <begin position="313"/>
        <end position="322"/>
    </location>
</feature>
<feature type="compositionally biased region" description="Low complexity" evidence="6">
    <location>
        <begin position="338"/>
        <end position="372"/>
    </location>
</feature>
<comment type="subcellular location">
    <subcellularLocation>
        <location evidence="1">Nucleus</location>
    </subcellularLocation>
</comment>
<dbReference type="InterPro" id="IPR056513">
    <property type="entry name" value="INO80F"/>
</dbReference>
<dbReference type="EMBL" id="JBCLYO010000038">
    <property type="protein sequence ID" value="KAL0074982.1"/>
    <property type="molecule type" value="Genomic_DNA"/>
</dbReference>
<feature type="compositionally biased region" description="Basic and acidic residues" evidence="6">
    <location>
        <begin position="83"/>
        <end position="99"/>
    </location>
</feature>
<dbReference type="Proteomes" id="UP001448207">
    <property type="component" value="Unassembled WGS sequence"/>
</dbReference>
<feature type="compositionally biased region" description="Acidic residues" evidence="6">
    <location>
        <begin position="268"/>
        <end position="305"/>
    </location>
</feature>
<feature type="coiled-coil region" evidence="5">
    <location>
        <begin position="3"/>
        <end position="30"/>
    </location>
</feature>
<dbReference type="Pfam" id="PF24245">
    <property type="entry name" value="INO80F"/>
    <property type="match status" value="1"/>
</dbReference>
<keyword evidence="5" id="KW-0175">Coiled coil</keyword>
<dbReference type="InterPro" id="IPR009071">
    <property type="entry name" value="HMG_box_dom"/>
</dbReference>
<evidence type="ECO:0000256" key="6">
    <source>
        <dbReference type="SAM" id="MobiDB-lite"/>
    </source>
</evidence>
<dbReference type="PROSITE" id="PS50118">
    <property type="entry name" value="HMG_BOX_2"/>
    <property type="match status" value="1"/>
</dbReference>
<evidence type="ECO:0000313" key="8">
    <source>
        <dbReference type="EMBL" id="KAL0074982.1"/>
    </source>
</evidence>
<dbReference type="PANTHER" id="PTHR48112:SF32">
    <property type="entry name" value="HIGH MOBILITY GROUP PROTEIN B3"/>
    <property type="match status" value="1"/>
</dbReference>
<feature type="region of interest" description="Disordered" evidence="6">
    <location>
        <begin position="258"/>
        <end position="396"/>
    </location>
</feature>
<gene>
    <name evidence="8" type="ORF">J3Q64DRAFT_1776186</name>
</gene>
<dbReference type="InterPro" id="IPR050342">
    <property type="entry name" value="HMGB"/>
</dbReference>
<comment type="caution">
    <text evidence="8">The sequence shown here is derived from an EMBL/GenBank/DDBJ whole genome shotgun (WGS) entry which is preliminary data.</text>
</comment>
<feature type="coiled-coil region" evidence="5">
    <location>
        <begin position="155"/>
        <end position="182"/>
    </location>
</feature>
<evidence type="ECO:0000256" key="2">
    <source>
        <dbReference type="ARBA" id="ARBA00023125"/>
    </source>
</evidence>
<reference evidence="8 9" key="1">
    <citation type="submission" date="2024-04" db="EMBL/GenBank/DDBJ databases">
        <title>Symmetric and asymmetric DNA N6-adenine methylation regulates different biological responses in Mucorales.</title>
        <authorList>
            <consortium name="Lawrence Berkeley National Laboratory"/>
            <person name="Lax C."/>
            <person name="Mondo S.J."/>
            <person name="Osorio-Concepcion M."/>
            <person name="Muszewska A."/>
            <person name="Corrochano-Luque M."/>
            <person name="Gutierrez G."/>
            <person name="Riley R."/>
            <person name="Lipzen A."/>
            <person name="Guo J."/>
            <person name="Hundley H."/>
            <person name="Amirebrahimi M."/>
            <person name="Ng V."/>
            <person name="Lorenzo-Gutierrez D."/>
            <person name="Binder U."/>
            <person name="Yang J."/>
            <person name="Song Y."/>
            <person name="Canovas D."/>
            <person name="Navarro E."/>
            <person name="Freitag M."/>
            <person name="Gabaldon T."/>
            <person name="Grigoriev I.V."/>
            <person name="Corrochano L.M."/>
            <person name="Nicolas F.E."/>
            <person name="Garre V."/>
        </authorList>
    </citation>
    <scope>NUCLEOTIDE SEQUENCE [LARGE SCALE GENOMIC DNA]</scope>
    <source>
        <strain evidence="8 9">L51</strain>
    </source>
</reference>
<dbReference type="SMART" id="SM00398">
    <property type="entry name" value="HMG"/>
    <property type="match status" value="1"/>
</dbReference>
<dbReference type="PANTHER" id="PTHR48112">
    <property type="entry name" value="HIGH MOBILITY GROUP PROTEIN DSP1"/>
    <property type="match status" value="1"/>
</dbReference>
<organism evidence="8 9">
    <name type="scientific">Phycomyces blakesleeanus</name>
    <dbReference type="NCBI Taxonomy" id="4837"/>
    <lineage>
        <taxon>Eukaryota</taxon>
        <taxon>Fungi</taxon>
        <taxon>Fungi incertae sedis</taxon>
        <taxon>Mucoromycota</taxon>
        <taxon>Mucoromycotina</taxon>
        <taxon>Mucoromycetes</taxon>
        <taxon>Mucorales</taxon>
        <taxon>Phycomycetaceae</taxon>
        <taxon>Phycomyces</taxon>
    </lineage>
</organism>
<dbReference type="InterPro" id="IPR036910">
    <property type="entry name" value="HMG_box_dom_sf"/>
</dbReference>
<feature type="region of interest" description="Disordered" evidence="6">
    <location>
        <begin position="83"/>
        <end position="113"/>
    </location>
</feature>
<evidence type="ECO:0000256" key="5">
    <source>
        <dbReference type="SAM" id="Coils"/>
    </source>
</evidence>
<keyword evidence="3 4" id="KW-0539">Nucleus</keyword>
<keyword evidence="2 4" id="KW-0238">DNA-binding</keyword>
<evidence type="ECO:0000259" key="7">
    <source>
        <dbReference type="PROSITE" id="PS50118"/>
    </source>
</evidence>
<feature type="compositionally biased region" description="Polar residues" evidence="6">
    <location>
        <begin position="377"/>
        <end position="387"/>
    </location>
</feature>
<dbReference type="SUPFAM" id="SSF47095">
    <property type="entry name" value="HMG-box"/>
    <property type="match status" value="1"/>
</dbReference>
<keyword evidence="9" id="KW-1185">Reference proteome</keyword>
<dbReference type="Gene3D" id="1.10.30.10">
    <property type="entry name" value="High mobility group box domain"/>
    <property type="match status" value="1"/>
</dbReference>
<evidence type="ECO:0000256" key="4">
    <source>
        <dbReference type="PROSITE-ProRule" id="PRU00267"/>
    </source>
</evidence>
<feature type="compositionally biased region" description="Basic and acidic residues" evidence="6">
    <location>
        <begin position="327"/>
        <end position="337"/>
    </location>
</feature>
<feature type="compositionally biased region" description="Basic and acidic residues" evidence="6">
    <location>
        <begin position="258"/>
        <end position="267"/>
    </location>
</feature>
<sequence length="396" mass="45257">MSEDKYRNRYKELKKRIRDIEEDNDMLTMKLYKARKSIRHLKLERTFLLDRVEKIQDPALDSGHSDAGSDGYLHDESEVQKYRQNGKHADSRGRIEKILSKPPRRKKDPNAPKGPGNVFFLYCRLERDKIKDEFPQENLGEVTKILGQKWKGLTKEEKQKYYDMYKKELEEYEEAMKTYTATETPTTAVATDNIDNSNINIDIDINNDNDIDHSNSNIIDNDNDNDNDIDNDNDNNMIGLSAMSSPVQSSLVEYPHHDPLEDGRLMMDDEEEEEDEEIEDEEIEDEEIEEEEIEDEEIDEEEEIESMAPSPVHESSTLTSWPTGMDKILDSKPEETTTKTQTTTTATTTSVPVPTPASVPAAAAETATAPAAEDTIHSASSPRSESWQAPVRDNYE</sequence>
<dbReference type="Pfam" id="PF00505">
    <property type="entry name" value="HMG_box"/>
    <property type="match status" value="1"/>
</dbReference>
<accession>A0ABR3AIQ8</accession>
<feature type="domain" description="HMG box" evidence="7">
    <location>
        <begin position="112"/>
        <end position="180"/>
    </location>
</feature>
<protein>
    <recommendedName>
        <fullName evidence="7">HMG box domain-containing protein</fullName>
    </recommendedName>
</protein>
<name>A0ABR3AIQ8_PHYBL</name>
<feature type="DNA-binding region" description="HMG box" evidence="4">
    <location>
        <begin position="112"/>
        <end position="180"/>
    </location>
</feature>